<dbReference type="OrthoDB" id="190105at2759"/>
<evidence type="ECO:0000313" key="3">
    <source>
        <dbReference type="EMBL" id="KAJ8559681.1"/>
    </source>
</evidence>
<dbReference type="PANTHER" id="PTHR19855">
    <property type="entry name" value="WD40 REPEAT PROTEIN 12, 37"/>
    <property type="match status" value="1"/>
</dbReference>
<feature type="region of interest" description="Disordered" evidence="2">
    <location>
        <begin position="168"/>
        <end position="195"/>
    </location>
</feature>
<dbReference type="SMART" id="SM00320">
    <property type="entry name" value="WD40"/>
    <property type="match status" value="3"/>
</dbReference>
<dbReference type="SUPFAM" id="SSF50978">
    <property type="entry name" value="WD40 repeat-like"/>
    <property type="match status" value="1"/>
</dbReference>
<evidence type="ECO:0000256" key="2">
    <source>
        <dbReference type="SAM" id="MobiDB-lite"/>
    </source>
</evidence>
<reference evidence="4" key="1">
    <citation type="journal article" date="2023" name="Proc. Natl. Acad. Sci. U.S.A.">
        <title>Genomic and structural basis for evolution of tropane alkaloid biosynthesis.</title>
        <authorList>
            <person name="Wanga Y.-J."/>
            <person name="Taina T."/>
            <person name="Yua J.-Y."/>
            <person name="Lia J."/>
            <person name="Xua B."/>
            <person name="Chenc J."/>
            <person name="D'Auriad J.C."/>
            <person name="Huanga J.-P."/>
            <person name="Huanga S.-X."/>
        </authorList>
    </citation>
    <scope>NUCLEOTIDE SEQUENCE [LARGE SCALE GENOMIC DNA]</scope>
    <source>
        <strain evidence="4">cv. KIB-2019</strain>
    </source>
</reference>
<dbReference type="Pfam" id="PF00400">
    <property type="entry name" value="WD40"/>
    <property type="match status" value="2"/>
</dbReference>
<feature type="repeat" description="WD" evidence="1">
    <location>
        <begin position="5"/>
        <end position="35"/>
    </location>
</feature>
<dbReference type="Proteomes" id="UP001152561">
    <property type="component" value="Unassembled WGS sequence"/>
</dbReference>
<protein>
    <submittedName>
        <fullName evidence="3">Uncharacterized protein</fullName>
    </submittedName>
</protein>
<sequence>MEFEVWEHDGPITCLALDFNRMYSGSWDMSIRVWDRSFLECLNVLIHSDWVWNLAPHDTTVASTAGSDLYVWDTSNGPKLVIINNAHACYTYSLARSHTGKLLFTGGEDGAIHMFEIIGNARCHVRRIATWNPHSSDVYSLAFEFPQAMEIEQRVRALKGLRLENRMRRRNGKGRRGDQCSFEEKKNQTDGDRNNWHNKRRMIWKVKA</sequence>
<dbReference type="InterPro" id="IPR015943">
    <property type="entry name" value="WD40/YVTN_repeat-like_dom_sf"/>
</dbReference>
<dbReference type="Gene3D" id="2.130.10.10">
    <property type="entry name" value="YVTN repeat-like/Quinoprotein amine dehydrogenase"/>
    <property type="match status" value="1"/>
</dbReference>
<dbReference type="PROSITE" id="PS50082">
    <property type="entry name" value="WD_REPEATS_2"/>
    <property type="match status" value="1"/>
</dbReference>
<dbReference type="EMBL" id="JAJAGQ010000006">
    <property type="protein sequence ID" value="KAJ8559681.1"/>
    <property type="molecule type" value="Genomic_DNA"/>
</dbReference>
<gene>
    <name evidence="3" type="ORF">K7X08_003739</name>
</gene>
<evidence type="ECO:0000313" key="4">
    <source>
        <dbReference type="Proteomes" id="UP001152561"/>
    </source>
</evidence>
<dbReference type="InterPro" id="IPR036322">
    <property type="entry name" value="WD40_repeat_dom_sf"/>
</dbReference>
<keyword evidence="1" id="KW-0853">WD repeat</keyword>
<proteinExistence type="predicted"/>
<organism evidence="3 4">
    <name type="scientific">Anisodus acutangulus</name>
    <dbReference type="NCBI Taxonomy" id="402998"/>
    <lineage>
        <taxon>Eukaryota</taxon>
        <taxon>Viridiplantae</taxon>
        <taxon>Streptophyta</taxon>
        <taxon>Embryophyta</taxon>
        <taxon>Tracheophyta</taxon>
        <taxon>Spermatophyta</taxon>
        <taxon>Magnoliopsida</taxon>
        <taxon>eudicotyledons</taxon>
        <taxon>Gunneridae</taxon>
        <taxon>Pentapetalae</taxon>
        <taxon>asterids</taxon>
        <taxon>lamiids</taxon>
        <taxon>Solanales</taxon>
        <taxon>Solanaceae</taxon>
        <taxon>Solanoideae</taxon>
        <taxon>Hyoscyameae</taxon>
        <taxon>Anisodus</taxon>
    </lineage>
</organism>
<accession>A0A9Q1RJY6</accession>
<name>A0A9Q1RJY6_9SOLA</name>
<dbReference type="AlphaFoldDB" id="A0A9Q1RJY6"/>
<dbReference type="PANTHER" id="PTHR19855:SF19">
    <property type="entry name" value="OS04G0619700 PROTEIN"/>
    <property type="match status" value="1"/>
</dbReference>
<dbReference type="InterPro" id="IPR001680">
    <property type="entry name" value="WD40_rpt"/>
</dbReference>
<feature type="compositionally biased region" description="Basic and acidic residues" evidence="2">
    <location>
        <begin position="175"/>
        <end position="195"/>
    </location>
</feature>
<evidence type="ECO:0000256" key="1">
    <source>
        <dbReference type="PROSITE-ProRule" id="PRU00221"/>
    </source>
</evidence>
<keyword evidence="4" id="KW-1185">Reference proteome</keyword>
<comment type="caution">
    <text evidence="3">The sequence shown here is derived from an EMBL/GenBank/DDBJ whole genome shotgun (WGS) entry which is preliminary data.</text>
</comment>